<keyword evidence="1 4" id="KW-0378">Hydrolase</keyword>
<evidence type="ECO:0000259" key="6">
    <source>
        <dbReference type="PROSITE" id="PS51635"/>
    </source>
</evidence>
<comment type="caution">
    <text evidence="4">Lacks conserved residue(s) required for the propagation of feature annotation.</text>
</comment>
<proteinExistence type="predicted"/>
<dbReference type="InterPro" id="IPR021771">
    <property type="entry name" value="Triacylglycerol_lipase_N"/>
</dbReference>
<gene>
    <name evidence="7" type="ORF">KFL_000800320</name>
</gene>
<evidence type="ECO:0000256" key="2">
    <source>
        <dbReference type="ARBA" id="ARBA00022963"/>
    </source>
</evidence>
<dbReference type="STRING" id="105231.A0A1Y1HS46"/>
<evidence type="ECO:0000313" key="7">
    <source>
        <dbReference type="EMBL" id="GAQ81455.1"/>
    </source>
</evidence>
<evidence type="ECO:0000256" key="4">
    <source>
        <dbReference type="PROSITE-ProRule" id="PRU01161"/>
    </source>
</evidence>
<dbReference type="Proteomes" id="UP000054558">
    <property type="component" value="Unassembled WGS sequence"/>
</dbReference>
<keyword evidence="2 4" id="KW-0442">Lipid degradation</keyword>
<dbReference type="Pfam" id="PF01734">
    <property type="entry name" value="Patatin"/>
    <property type="match status" value="1"/>
</dbReference>
<protein>
    <submittedName>
        <fullName evidence="7">Triacylglycerol lipase</fullName>
    </submittedName>
</protein>
<evidence type="ECO:0000313" key="8">
    <source>
        <dbReference type="Proteomes" id="UP000054558"/>
    </source>
</evidence>
<name>A0A1Y1HS46_KLENI</name>
<feature type="compositionally biased region" description="Gly residues" evidence="5">
    <location>
        <begin position="857"/>
        <end position="872"/>
    </location>
</feature>
<feature type="region of interest" description="Disordered" evidence="5">
    <location>
        <begin position="1145"/>
        <end position="1172"/>
    </location>
</feature>
<dbReference type="Pfam" id="PF11815">
    <property type="entry name" value="DUF3336"/>
    <property type="match status" value="1"/>
</dbReference>
<dbReference type="OrthoDB" id="15478at2759"/>
<feature type="compositionally biased region" description="Basic and acidic residues" evidence="5">
    <location>
        <begin position="951"/>
        <end position="966"/>
    </location>
</feature>
<accession>A0A1Y1HS46</accession>
<dbReference type="SUPFAM" id="SSF52151">
    <property type="entry name" value="FabD/lysophospholipase-like"/>
    <property type="match status" value="1"/>
</dbReference>
<feature type="domain" description="PNPLA" evidence="6">
    <location>
        <begin position="242"/>
        <end position="446"/>
    </location>
</feature>
<dbReference type="AlphaFoldDB" id="A0A1Y1HS46"/>
<evidence type="ECO:0000256" key="3">
    <source>
        <dbReference type="ARBA" id="ARBA00023098"/>
    </source>
</evidence>
<feature type="compositionally biased region" description="Basic and acidic residues" evidence="5">
    <location>
        <begin position="805"/>
        <end position="822"/>
    </location>
</feature>
<dbReference type="InterPro" id="IPR002641">
    <property type="entry name" value="PNPLA_dom"/>
</dbReference>
<evidence type="ECO:0000256" key="1">
    <source>
        <dbReference type="ARBA" id="ARBA00022801"/>
    </source>
</evidence>
<feature type="compositionally biased region" description="Basic and acidic residues" evidence="5">
    <location>
        <begin position="1001"/>
        <end position="1013"/>
    </location>
</feature>
<dbReference type="PANTHER" id="PTHR14226">
    <property type="entry name" value="NEUROPATHY TARGET ESTERASE/SWISS CHEESE D.MELANOGASTER"/>
    <property type="match status" value="1"/>
</dbReference>
<feature type="compositionally biased region" description="Basic and acidic residues" evidence="5">
    <location>
        <begin position="1145"/>
        <end position="1157"/>
    </location>
</feature>
<keyword evidence="8" id="KW-1185">Reference proteome</keyword>
<feature type="region of interest" description="Disordered" evidence="5">
    <location>
        <begin position="798"/>
        <end position="825"/>
    </location>
</feature>
<dbReference type="InterPro" id="IPR050301">
    <property type="entry name" value="NTE"/>
</dbReference>
<dbReference type="GO" id="GO:0004806">
    <property type="term" value="F:triacylglycerol lipase activity"/>
    <property type="evidence" value="ECO:0007669"/>
    <property type="project" value="InterPro"/>
</dbReference>
<organism evidence="7 8">
    <name type="scientific">Klebsormidium nitens</name>
    <name type="common">Green alga</name>
    <name type="synonym">Ulothrix nitens</name>
    <dbReference type="NCBI Taxonomy" id="105231"/>
    <lineage>
        <taxon>Eukaryota</taxon>
        <taxon>Viridiplantae</taxon>
        <taxon>Streptophyta</taxon>
        <taxon>Klebsormidiophyceae</taxon>
        <taxon>Klebsormidiales</taxon>
        <taxon>Klebsormidiaceae</taxon>
        <taxon>Klebsormidium</taxon>
    </lineage>
</organism>
<dbReference type="Gene3D" id="3.40.1090.10">
    <property type="entry name" value="Cytosolic phospholipase A2 catalytic domain"/>
    <property type="match status" value="2"/>
</dbReference>
<dbReference type="InterPro" id="IPR016035">
    <property type="entry name" value="Acyl_Trfase/lysoPLipase"/>
</dbReference>
<feature type="short sequence motif" description="GXSXG" evidence="4">
    <location>
        <begin position="273"/>
        <end position="277"/>
    </location>
</feature>
<feature type="region of interest" description="Disordered" evidence="5">
    <location>
        <begin position="653"/>
        <end position="713"/>
    </location>
</feature>
<feature type="region of interest" description="Disordered" evidence="5">
    <location>
        <begin position="856"/>
        <end position="1098"/>
    </location>
</feature>
<sequence length="1191" mass="130213">MDSDEEVIVDLFRIGPDTLYGRAVAVQALSWEAARTVCKKVLLVLKFRIRYGLRKGLKALSILWKVLKDWLNPRNPNVLLGGMILVGYLLRRHRLHSINAKVLEVKRTFYKNMIASAATYEEWAHAAKQLEQYIGRRRDADLYDVELVQARFHELRKRRQEGCVEDMMFALRTDLIRNLGNMCNPELHKNRLHTPPLISEYLGEVCEHLRIIKDAPEQADFGLDDKLSFFHEVRHAFGRTALLLSGGAALGAFHLGVVKTLIEHGLLPRVVAGSSVGSIICSFTATRPWVQLQAFFQGPLPKMHFFDEMGNVIMTAHRLLTRGAMQEIGPLQRKMRELIGDMTFQEAYDISGRVLCITVCSSRPKEPPRLLNYLSSPNVVIWSAVTASCAFPGLFSPQELMAKDRFGRLVPYHPPTELGPDKNGGIGARHWRDGSLETDLPIGPLKELFNVNHFIVSQANPHIAPLLRLKETVRQYGGQLASKGMHLLEMEIKHRCNQALEMGFGFYGLAKLFAQDWEGDVTIVMNASLAQYIGLIRNPTSTELKRGMSQGVRATWAKLSAITANSAIELELDKVVADLAWRKHEARKRAREEAQFWRQAEASTDGSGLRGTGLGLGRGRIPSWNTLPRDFSSESLTEDDIAEMTRAGLSAWGALRRPKRKPGEGHSSDSEAENEMTQISWTKAGGPLFRSSSHQVLPDHGDESAAPATTPEKLLADEMGSIRGPRRRDGPPLQIGWHPIAEQGSGRHLVHEPGLGRVESLSGVSVGHELPNSYRNLGRWGHRSSHDVRFVLPHTVEAGETAGEENSRFEDREEASGRKEGENGLTRHISLGAGQAPRLNGLSDGAVMSRAANGFGHSSGGLGGGHKGLRPGGGKEDGRPRVVRMVDRLHRTAPAELDSGSLPGRKLRSKGFLRSASERLRAQGSNGVGERGNGWSRLSEGSAPAESGHATSEKGREVVKIERETAEECALQGDEALSREAHGSATTAGPSHVADLPNGHVADEEREREREAAELDEVGQLVESFRGRPSSRGLREHEQGADALNSGVGNGDADGSQFGSEALGDGGLEGTEDASPKLPESMGRRVSSTGQPIGDIPLGQGIQKLAKSDRITVEALEKATEELSGTGVVCAEECLRQLLESKIGAHERARAEHEVGDSGKGQAMASAGRPRRKKSLEAFGSFVAKGELPVP</sequence>
<dbReference type="PANTHER" id="PTHR14226:SF10">
    <property type="entry name" value="TRIACYLGLYCEROL LIPASE 4-RELATED"/>
    <property type="match status" value="1"/>
</dbReference>
<keyword evidence="3 4" id="KW-0443">Lipid metabolism</keyword>
<dbReference type="EMBL" id="DF237029">
    <property type="protein sequence ID" value="GAQ81455.1"/>
    <property type="molecule type" value="Genomic_DNA"/>
</dbReference>
<feature type="active site" description="Proton acceptor" evidence="4">
    <location>
        <position position="433"/>
    </location>
</feature>
<reference evidence="7 8" key="1">
    <citation type="journal article" date="2014" name="Nat. Commun.">
        <title>Klebsormidium flaccidum genome reveals primary factors for plant terrestrial adaptation.</title>
        <authorList>
            <person name="Hori K."/>
            <person name="Maruyama F."/>
            <person name="Fujisawa T."/>
            <person name="Togashi T."/>
            <person name="Yamamoto N."/>
            <person name="Seo M."/>
            <person name="Sato S."/>
            <person name="Yamada T."/>
            <person name="Mori H."/>
            <person name="Tajima N."/>
            <person name="Moriyama T."/>
            <person name="Ikeuchi M."/>
            <person name="Watanabe M."/>
            <person name="Wada H."/>
            <person name="Kobayashi K."/>
            <person name="Saito M."/>
            <person name="Masuda T."/>
            <person name="Sasaki-Sekimoto Y."/>
            <person name="Mashiguchi K."/>
            <person name="Awai K."/>
            <person name="Shimojima M."/>
            <person name="Masuda S."/>
            <person name="Iwai M."/>
            <person name="Nobusawa T."/>
            <person name="Narise T."/>
            <person name="Kondo S."/>
            <person name="Saito H."/>
            <person name="Sato R."/>
            <person name="Murakawa M."/>
            <person name="Ihara Y."/>
            <person name="Oshima-Yamada Y."/>
            <person name="Ohtaka K."/>
            <person name="Satoh M."/>
            <person name="Sonobe K."/>
            <person name="Ishii M."/>
            <person name="Ohtani R."/>
            <person name="Kanamori-Sato M."/>
            <person name="Honoki R."/>
            <person name="Miyazaki D."/>
            <person name="Mochizuki H."/>
            <person name="Umetsu J."/>
            <person name="Higashi K."/>
            <person name="Shibata D."/>
            <person name="Kamiya Y."/>
            <person name="Sato N."/>
            <person name="Nakamura Y."/>
            <person name="Tabata S."/>
            <person name="Ida S."/>
            <person name="Kurokawa K."/>
            <person name="Ohta H."/>
        </authorList>
    </citation>
    <scope>NUCLEOTIDE SEQUENCE [LARGE SCALE GENOMIC DNA]</scope>
    <source>
        <strain evidence="7 8">NIES-2285</strain>
    </source>
</reference>
<evidence type="ECO:0000256" key="5">
    <source>
        <dbReference type="SAM" id="MobiDB-lite"/>
    </source>
</evidence>
<dbReference type="PROSITE" id="PS51635">
    <property type="entry name" value="PNPLA"/>
    <property type="match status" value="1"/>
</dbReference>
<dbReference type="GO" id="GO:0016042">
    <property type="term" value="P:lipid catabolic process"/>
    <property type="evidence" value="ECO:0007669"/>
    <property type="project" value="UniProtKB-UniRule"/>
</dbReference>
<feature type="active site" description="Nucleophile" evidence="4">
    <location>
        <position position="275"/>
    </location>
</feature>
<feature type="compositionally biased region" description="Basic and acidic residues" evidence="5">
    <location>
        <begin position="873"/>
        <end position="890"/>
    </location>
</feature>